<sequence length="328" mass="35109">MLKLNPLRRFIITMIAGCLLLLIFAVLSLRLGAVEIPFEQLMEELIAHSGVVYDYRMPRLLIAMLIGINMSLSGSILQGVARNPLAAPDLMGITAGGGLVTVLMILAVPNYSAASLPLFAFTGAVCASMLVYGLAYKNGIRPERLILCGVAVSGGLHALITLLVVKFAPSAAQALIWLKGSLYARSWEHVDMIWPWTVIGVLLALMSSRYLNTLLLSEETVRGLGMRIETARLFLIAVAVALAASVVAVAGAIGFIGLIIPHLARLLVGSNFRYVLPVSALLGAVLVSAADTVGRIIMPPVEIPVGIMISLIGAPYFLYLLLRIKKRV</sequence>
<evidence type="ECO:0000256" key="7">
    <source>
        <dbReference type="ARBA" id="ARBA00023136"/>
    </source>
</evidence>
<dbReference type="InterPro" id="IPR000522">
    <property type="entry name" value="ABC_transptr_permease_BtuC"/>
</dbReference>
<feature type="transmembrane region" description="Helical" evidence="8">
    <location>
        <begin position="146"/>
        <end position="172"/>
    </location>
</feature>
<proteinExistence type="inferred from homology"/>
<feature type="transmembrane region" description="Helical" evidence="8">
    <location>
        <begin position="114"/>
        <end position="134"/>
    </location>
</feature>
<dbReference type="PANTHER" id="PTHR30472">
    <property type="entry name" value="FERRIC ENTEROBACTIN TRANSPORT SYSTEM PERMEASE PROTEIN"/>
    <property type="match status" value="1"/>
</dbReference>
<protein>
    <submittedName>
        <fullName evidence="9">Iron ABC transporter permease</fullName>
    </submittedName>
</protein>
<comment type="caution">
    <text evidence="9">The sequence shown here is derived from an EMBL/GenBank/DDBJ whole genome shotgun (WGS) entry which is preliminary data.</text>
</comment>
<name>A0ABT2UGY9_9BACL</name>
<dbReference type="EMBL" id="JAOQIO010000069">
    <property type="protein sequence ID" value="MCU6793907.1"/>
    <property type="molecule type" value="Genomic_DNA"/>
</dbReference>
<dbReference type="SUPFAM" id="SSF81345">
    <property type="entry name" value="ABC transporter involved in vitamin B12 uptake, BtuC"/>
    <property type="match status" value="1"/>
</dbReference>
<comment type="similarity">
    <text evidence="2">Belongs to the binding-protein-dependent transport system permease family. FecCD subfamily.</text>
</comment>
<keyword evidence="7 8" id="KW-0472">Membrane</keyword>
<evidence type="ECO:0000313" key="9">
    <source>
        <dbReference type="EMBL" id="MCU6793907.1"/>
    </source>
</evidence>
<comment type="subcellular location">
    <subcellularLocation>
        <location evidence="1">Cell membrane</location>
        <topology evidence="1">Multi-pass membrane protein</topology>
    </subcellularLocation>
</comment>
<reference evidence="9 10" key="1">
    <citation type="submission" date="2022-09" db="EMBL/GenBank/DDBJ databases">
        <authorList>
            <person name="Han X.L."/>
            <person name="Wang Q."/>
            <person name="Lu T."/>
        </authorList>
    </citation>
    <scope>NUCLEOTIDE SEQUENCE [LARGE SCALE GENOMIC DNA]</scope>
    <source>
        <strain evidence="9 10">WQ 127069</strain>
    </source>
</reference>
<accession>A0ABT2UGY9</accession>
<feature type="transmembrane region" description="Helical" evidence="8">
    <location>
        <begin position="89"/>
        <end position="108"/>
    </location>
</feature>
<evidence type="ECO:0000256" key="1">
    <source>
        <dbReference type="ARBA" id="ARBA00004651"/>
    </source>
</evidence>
<evidence type="ECO:0000256" key="4">
    <source>
        <dbReference type="ARBA" id="ARBA00022475"/>
    </source>
</evidence>
<feature type="transmembrane region" description="Helical" evidence="8">
    <location>
        <begin position="233"/>
        <end position="260"/>
    </location>
</feature>
<dbReference type="Pfam" id="PF01032">
    <property type="entry name" value="FecCD"/>
    <property type="match status" value="1"/>
</dbReference>
<evidence type="ECO:0000256" key="3">
    <source>
        <dbReference type="ARBA" id="ARBA00022448"/>
    </source>
</evidence>
<dbReference type="RefSeq" id="WP_262685139.1">
    <property type="nucleotide sequence ID" value="NZ_JAOQIO010000069.1"/>
</dbReference>
<keyword evidence="6 8" id="KW-1133">Transmembrane helix</keyword>
<dbReference type="Gene3D" id="1.10.3470.10">
    <property type="entry name" value="ABC transporter involved in vitamin B12 uptake, BtuC"/>
    <property type="match status" value="1"/>
</dbReference>
<dbReference type="Proteomes" id="UP001652445">
    <property type="component" value="Unassembled WGS sequence"/>
</dbReference>
<gene>
    <name evidence="9" type="ORF">OB236_17530</name>
</gene>
<dbReference type="CDD" id="cd06550">
    <property type="entry name" value="TM_ABC_iron-siderophores_like"/>
    <property type="match status" value="1"/>
</dbReference>
<feature type="transmembrane region" description="Helical" evidence="8">
    <location>
        <begin position="192"/>
        <end position="212"/>
    </location>
</feature>
<organism evidence="9 10">
    <name type="scientific">Paenibacillus baimaensis</name>
    <dbReference type="NCBI Taxonomy" id="2982185"/>
    <lineage>
        <taxon>Bacteria</taxon>
        <taxon>Bacillati</taxon>
        <taxon>Bacillota</taxon>
        <taxon>Bacilli</taxon>
        <taxon>Bacillales</taxon>
        <taxon>Paenibacillaceae</taxon>
        <taxon>Paenibacillus</taxon>
    </lineage>
</organism>
<evidence type="ECO:0000313" key="10">
    <source>
        <dbReference type="Proteomes" id="UP001652445"/>
    </source>
</evidence>
<evidence type="ECO:0000256" key="6">
    <source>
        <dbReference type="ARBA" id="ARBA00022989"/>
    </source>
</evidence>
<keyword evidence="3" id="KW-0813">Transport</keyword>
<keyword evidence="10" id="KW-1185">Reference proteome</keyword>
<keyword evidence="5 8" id="KW-0812">Transmembrane</keyword>
<evidence type="ECO:0000256" key="2">
    <source>
        <dbReference type="ARBA" id="ARBA00007935"/>
    </source>
</evidence>
<evidence type="ECO:0000256" key="5">
    <source>
        <dbReference type="ARBA" id="ARBA00022692"/>
    </source>
</evidence>
<dbReference type="PANTHER" id="PTHR30472:SF25">
    <property type="entry name" value="ABC TRANSPORTER PERMEASE PROTEIN MJ0876-RELATED"/>
    <property type="match status" value="1"/>
</dbReference>
<evidence type="ECO:0000256" key="8">
    <source>
        <dbReference type="SAM" id="Phobius"/>
    </source>
</evidence>
<feature type="transmembrane region" description="Helical" evidence="8">
    <location>
        <begin position="303"/>
        <end position="322"/>
    </location>
</feature>
<dbReference type="InterPro" id="IPR037294">
    <property type="entry name" value="ABC_BtuC-like"/>
</dbReference>
<feature type="transmembrane region" description="Helical" evidence="8">
    <location>
        <begin position="56"/>
        <end position="77"/>
    </location>
</feature>
<keyword evidence="4" id="KW-1003">Cell membrane</keyword>